<evidence type="ECO:0000259" key="2">
    <source>
        <dbReference type="Pfam" id="PF14240"/>
    </source>
</evidence>
<reference evidence="3" key="2">
    <citation type="submission" date="2019-06" db="EMBL/GenBank/DDBJ databases">
        <title>Genomics analysis of Aphanomyces spp. identifies a new class of oomycete effector associated with host adaptation.</title>
        <authorList>
            <person name="Gaulin E."/>
        </authorList>
    </citation>
    <scope>NUCLEOTIDE SEQUENCE</scope>
    <source>
        <strain evidence="3">CBS 578.67</strain>
    </source>
</reference>
<sequence length="5179" mass="540810">MARIFSTALLLFYSPFSRWGVRGDSAAPRANVLNSMGSVGNAQNIRLVADIPIPDGRTLFLPIHVPPVAVGVNASGPATVTSVTSLHANGLFGVGEVIDVDVRYSSAVDVVGTPSLRMRTGCHSPSCQTKEIQTIFCTATSGYFSVSFQGETSPNIPYNVPSMVLTDYLLRLTAIKALTITYDDAGTSACTFRGTTITIQFDQVNVLGTDGDLPSLVTDRLNAAGSMPALLHHTFPVQLTATAIEVQKGVSPIDRVAPFLSLRTPSTLTFRYTVQYGDVSTNLDYTSTDALSLNAGGAIYNTGTTTAASLTLPVPGRAPTWATGMLSSLAVNCAIALNSNVPTVTNVYSTHANGIFGVGELIEIKIVFSLPVLVRGTPTLLLVTGVNTAVAPVVRTESGGSVVVAQYVVSAGDYSLDLTYVSTNPFVLNGGSVSRLSTNSMMPASLTLPASGVTGSLFNNADLVIDTTPPYIVSITSNQANGVFTTGDVLTFTLLYSRAVAVTGTPYFKLATGVVDLCPGFYIVRAPTNGNANIMTFPKEVNWSWLQPGFRFVVGGNTFTVASISNLQVTTVETYTGPTVDMGVLLTSPQLQIFTCGYQYATYTSGSPTASLQFAYTVQRGDTSLDLATSSNVLLPAGSSILRQSTTPATAASLTMATAGTLGSLDTVAQLVIDTTPPFVVSVTSPTRSGVYGTGNVVGIVVTFSQPVVVVGPSPPGMLMNVGEGRFALYASGSGSPTLLFQLTITASDQAAALAPLSLDAIRMPNVFTSICRKSMAPSNTATLTLPGPTLGGSTLVIDPAAATVTQLAIVSPLTSSFRPGDAVNIAVTFSQPVAVTGTPVLDLTVGTAATYLSGTTTSTLVFLYVVQFGDRTLSLDIASVDAIRLNGGSTITAVATGNAANLVLTNVALRGAPNAPFLPVDPSPFVVAQVLSWTIDGVYTVGDTLLLEVIFSDVVVVAGTPQLLLRTGNSAGDQPAAFHSADANLVYFAYAVQAGDAINRVVEGSVSALQCINDVGLNANPLVDASSVSGADWGGRLVVSWSEQGAVRVRAFNNNPSMPLWTTLSSGLNADMTQVASGSACASAGSGSLVCAWQETTAGGSSVIHVAAMTGTLATPAWTRLSGTGLNVDATKAAGQVAVTTTSVSTIVVTWQEVAANGQTTLHVRGWNGNVALPAWTNLDPTSTILIATSNLQDPTLAAMGTQLVLAWTEMLPGGATSKLRVATNNGVVWVSLDSTGNGLNAAARLATKPALSVCNGVLYAGWQSTDAGGGAYIRLRSYNAVANTWAFIDGGVGLQTTGVATVARLTLSCFQNALVAAWMETRTGVVTWNRALSYNSATNTWSTAGVANDNPLQPATAPVLAVSGPTLYMAWIELHAINTNQQVHVAMFVPPQLLWQSMTYSCIKRVGSGFSIPVALGLPNLFTQHSLTDSSHLALDTSTPTVVDIQALSPPGLYGTVDTVQTIAVVGAGSAITLGAYSIGYNGVSSTCIAWNAANTDVQAAINALPGLGMAVTVTALPAAFQLGSLYTVVFTTPANGIHPFTLGTGCAPLTCADGSTCGRVLINAPRSSPFASTLQPGYVDLQVLFSSPVQVTGAAPVLALTNGVTATYTAAAPVQTIDVGVGGPSPLLAGGFALSYGGATTTGCIDIQSINQDYGSLQYQLLLLPAVATIGIASVQATPYRNGLRYTIRFQPGTPLALSYAPSVACTPLTGLIQTIDLVSTATVTAGGFLVGYGTLVGQTCVAVGATSLQLQAAINALTNQEVQVAVQKHPLPTGGYRYQVVFPNANAATSPLTVKTAGCTALACAGGTCSFAVNADYTIGVAFTSALTFRYAIHANDVVPVLGYVGLTGGIVRASSSPPIPASLSLPPTLSPSRIQVNTLAIATVTGVAATTSNGVYSQGNRIYIALTFTAAVHVTGQPTLELNSNGLAFYKSGSESRALVFEYIVGAGQTTGDLDSFSPWSLRFPTPGTGIYTLDATTNALTPVSSVLPVAASPTSLASQSAIVIDAVVPTVVAVTSTKAAGLYGAGEAIDILVQFSHPVLITGTPSIALNSGGAALFTLARQRQLLDIGVTASASITSGQYAVWYQGMLSECIDFNNVAMLQTKLLDLPGVGAIGLTSVSAAAYGNGQRVTIIFAAPDAHTAPLELVPATPPQCLPLHAGNNDQLLVLNGLDAFVTFRYTVQATDATAALAITSPAIVLNSGTIRRRSDHASIDVNPTLVAATLNAMQISGVVPTITQTAMITAGGSYGVAYPPTPSPSYVKPGQILLTLTFSHAVVFLGVVTIQMNTGHAAQLYAQLSPTQFSFVYTVQAGDAASNFDFASPTALQGTIVGRSSTNSQAINPLLPMLGLTGANIVVVDCALPAAIMSITTTHTDGMVGAGEVVAIQTTFGRPVRMLSGLNHNSLLTAQYQSSTEFNGILYLAWTEQVSVAVSLVYVAQSDGTTFQELSPAASLNADPVRGQAGKTSILVFNGQLYVAWDESGVVQLARYGGNVGVWTRLPFMASNAALVAMASAPVLVAYMNTLFLVWQEYKVGHVDVTNIRVASQDATRTPPWYIYDTAVGQYGLNTDRATDATALVFASHLYLAWTEFNTTQFNVQIYTLSLSSLSFVKIPQVGYIPTTFLTAFGPKLFSIRNQLMVQWYTYPAASVQPIMHTGVVMPQYWREAPSTTMGTTPGYTLDVQTCANGVAYIAWTLQSTTSMQLFTATVDINGNLTPQPAVVVNHNPNFDTVGPKLTCWPAVNSVALTWTEFDGVSYKLRLATSPFAVLPGLPFVWTESRAGSATLQLTNGLVAVNTDKSGSCLSTLTFQLVVASGTPAVAQLNALAFSMNRARVDDCVSFAIANVVVSPTAPDTRSLAFSSHIAIDTSTVTVVDVSTTLPAGTYGAGQVIPLIVTFSAPVTISASMADGSAPAWILCQSLVASIDGVHDHMAPYSTGNGTAALTFLYTVLPTDQIPVFDYMLPSSLQLNATAWLRRSATIPTDDARVTLPYPGQGHSVSRANIVVDTTAPVVVDVTATTANGVYYVGDVIQIVVTFSLPVAVMGTPTLALNTCGATPCRNVATYVRGSGTTQLVFAYTVQRGDQTTQLGLFDDRPSAQVSFVVALSANDGAIFRQATYPTMAAMLPCPAPGTSHAIAQSIALDSTIPTITAMTSIMPDGTYDIGTVIPIQIVFSAPVVVTGTPFLILNVFRDATRGGLYSAGSGTATLTFLYTVELGDTAWPLDAFDMASLLAKMPMRDFPLQGPPFATIYRLSTNPSLPADLTLPPLGATLPQINTPPNLIRGGHLINIRTDGVRVGKIDTSTANGTYAAGQVIVLTVHYSQAVAVVGVPRLALTVPATQAVYTSGSGTPTLVFTYTTAPGDATPALDVTTVVLGPTVAIRDLQGRSVPVAVPAPRSTLSLSGGGNAIAISTLAPVIRSIQSPSINAAFAGGDSVQFGITFSAPVVVTGAAPQVLMNTLHSATYVSGSGTPTLTFTYTVVAGDTGMLDYATVTALTGTILAKSTVPTTLATLTLPAAPGAAGSLSATSQLQLNTQAPTVVDVSFAGLPSQVCPVGTILGIQIQFSYPIAVTGSPILMLATKGNGNQIAAYVGGAGSMWLHFTYTVQVGDATTMLEYTDIHALRGTILQFSVAPTVPAVLTLPIPGSPASLSGKPSFMSVCLVCPQVVSVTGPPSGVYTVGHVLPFVVTFSQPVQFAPPGPPPPGTTNNPPPIAPPTLQLRLAMAFERFAIYTSGAGTSTWSFTYTVQPNDDVYPVDVANTYALFGSPVVSVASSALHASLLVPAPGRPGSISSSSSIRIVSFPPIVLTVTSPTPDGVYGPGHAIPIDVLFSGPVVVTGAPTLQMGLLPTPRAAIYNAAGSTLTTVRFIYTVQPGDTVFRLDYMRVCSNSADFMQLEGYDSAETGLACLPVGTASAIQLNGGTIRAVATTPTVDANLALPSVNPWPAMRYIRSDTSIVFSTTNAAAPNQQSVCTFAPASTTSPPQTICTFVKPLAPPTQPTSPPSVCTFNQDGQQFLILANGIPNHAYPPSVAAATYLFELPRYPGLGFVRTRPVGIVGFMLNGVPIANANGGPIAPDGCGGIVDPTTKHYVYAAQPTCIISSPTSLMGYALDGFPIYALPSSAQPLLDECNGVFGPDGVYRYYLNPTTIQASGTFLPCFKGIVPMNNNGQRTALTTTYTAVAGVGGFQPSPVNLQNLLVVPQDLGGVWLNAASVSITSTATTLIVSSTGMPDGSFGPFPNPLNSNWVIPQNYQFRIPRTPVKAAAPTTLPLQAAIGVALNGIPLYNTINQDGNSVLDARIAGHLTLDKCNGYVDANGAYVYYAPPNCLLDTLGEVLGRPSPLIGYAFDGFPIYGRYGASGAVPTLDACNGRLNDVGTYQYHVTDTPPYTIGCFYGVVNPSTVPMFRSLSTTSAIKIDAAAPYITDITTLRTPGTFVVGNVIDFRVLWSVPIVVAGGLPTLTLAVVNNRTRVPAIATYDPTTSNAQTSVFLYTVGADEFIRDLAVASPTALQLPVGVSIRRAATTPTLNAILTCPVSTLGQRLQAVANVQVNVRGLYHPDAQDLSVSLVHNDIRALMWGPIPMSGYSFGRPANEAQRPGIEDQTSAIGYDYTFGDAALGPNLALSGLATQSTTFGPSGAAVHAIDGVRSAFYSSASLTRTLGDPKRDPTPWWQLRLDTPSPIGTIRIFNVAQQVSQFEVQIVTVDGPIPVVGTFSLLVGTCTTPMISVAAVAMRADETSFGESVQAKLEACSGQVSVSRSAPNRMGGYAWTITFVQDVGTIARMSIAAFTQPTLEATVTTLFDSTDNVWYNYQDVMHGVFDDTLFPCYVMIFDALSEMNFETVTDALAVAKWSTLVTSSNEIETTLVVPSQVVGQYIRIQHNNPLTLSLAEVEVYAAVQHSFSSYFEGSPVAPFAYDSTNTPIQWAPQVSFGYAFGGQSGGGRWDLVIQDLRPSLGQLEDEHPLQGQGGLSEWNLVVTNTAGTTTTYYLPLTARIQTIPKYGDLLVDIKQSETDHLDSQGNDYLDQTEAIAYLTTYWPLFQYLDTFVQFRILQDTIDTYATTGLLKVYGQMGQQRWIPETCEGPTCVPPPSRLELYNSMSVAMPQHILDKTRTVQYLPSPAYVGLDDFTFTTSLDTQVVPGLVRIQVLKCRDATCLRDVYLAQSYDQPGIPA</sequence>
<evidence type="ECO:0000256" key="1">
    <source>
        <dbReference type="SAM" id="SignalP"/>
    </source>
</evidence>
<keyword evidence="5" id="KW-1185">Reference proteome</keyword>
<dbReference type="SUPFAM" id="SSF49785">
    <property type="entry name" value="Galactose-binding domain-like"/>
    <property type="match status" value="1"/>
</dbReference>
<dbReference type="PANTHER" id="PTHR30289:SF8">
    <property type="entry name" value="YHYH DOMAIN-CONTAINING PROTEIN"/>
    <property type="match status" value="1"/>
</dbReference>
<evidence type="ECO:0000313" key="3">
    <source>
        <dbReference type="EMBL" id="KAF0683434.1"/>
    </source>
</evidence>
<dbReference type="Proteomes" id="UP000332933">
    <property type="component" value="Unassembled WGS sequence"/>
</dbReference>
<dbReference type="PANTHER" id="PTHR30289">
    <property type="entry name" value="UNCHARACTERIZED PROTEIN YBCL-RELATED"/>
    <property type="match status" value="1"/>
</dbReference>
<feature type="chain" id="PRO_5033826421" evidence="1">
    <location>
        <begin position="24"/>
        <end position="5179"/>
    </location>
</feature>
<gene>
    <name evidence="4" type="primary">Aste57867_24559</name>
    <name evidence="3" type="ORF">As57867_024481</name>
    <name evidence="4" type="ORF">ASTE57867_24559</name>
</gene>
<accession>A0A485LQN7</accession>
<dbReference type="InterPro" id="IPR008979">
    <property type="entry name" value="Galactose-bd-like_sf"/>
</dbReference>
<name>A0A485LQN7_9STRA</name>
<dbReference type="Pfam" id="PF14240">
    <property type="entry name" value="YHYH"/>
    <property type="match status" value="1"/>
</dbReference>
<evidence type="ECO:0000313" key="5">
    <source>
        <dbReference type="Proteomes" id="UP000332933"/>
    </source>
</evidence>
<dbReference type="EMBL" id="VJMH01007405">
    <property type="protein sequence ID" value="KAF0683434.1"/>
    <property type="molecule type" value="Genomic_DNA"/>
</dbReference>
<organism evidence="4 5">
    <name type="scientific">Aphanomyces stellatus</name>
    <dbReference type="NCBI Taxonomy" id="120398"/>
    <lineage>
        <taxon>Eukaryota</taxon>
        <taxon>Sar</taxon>
        <taxon>Stramenopiles</taxon>
        <taxon>Oomycota</taxon>
        <taxon>Saprolegniomycetes</taxon>
        <taxon>Saprolegniales</taxon>
        <taxon>Verrucalvaceae</taxon>
        <taxon>Aphanomyces</taxon>
    </lineage>
</organism>
<feature type="signal peptide" evidence="1">
    <location>
        <begin position="1"/>
        <end position="23"/>
    </location>
</feature>
<dbReference type="Gene3D" id="2.60.120.260">
    <property type="entry name" value="Galactose-binding domain-like"/>
    <property type="match status" value="1"/>
</dbReference>
<keyword evidence="1" id="KW-0732">Signal</keyword>
<dbReference type="EMBL" id="CAADRA010007431">
    <property type="protein sequence ID" value="VFU01198.1"/>
    <property type="molecule type" value="Genomic_DNA"/>
</dbReference>
<dbReference type="OrthoDB" id="536979at2759"/>
<dbReference type="InterPro" id="IPR025924">
    <property type="entry name" value="YHYH_dom"/>
</dbReference>
<feature type="domain" description="YHYH" evidence="2">
    <location>
        <begin position="4261"/>
        <end position="4366"/>
    </location>
</feature>
<reference evidence="4 5" key="1">
    <citation type="submission" date="2019-03" db="EMBL/GenBank/DDBJ databases">
        <authorList>
            <person name="Gaulin E."/>
            <person name="Dumas B."/>
        </authorList>
    </citation>
    <scope>NUCLEOTIDE SEQUENCE [LARGE SCALE GENOMIC DNA]</scope>
    <source>
        <strain evidence="4">CBS 568.67</strain>
    </source>
</reference>
<evidence type="ECO:0000313" key="4">
    <source>
        <dbReference type="EMBL" id="VFU01198.1"/>
    </source>
</evidence>
<protein>
    <submittedName>
        <fullName evidence="4">Aste57867_24559 protein</fullName>
    </submittedName>
</protein>
<proteinExistence type="predicted"/>